<protein>
    <recommendedName>
        <fullName evidence="4">DUF1772 domain-containing protein</fullName>
    </recommendedName>
</protein>
<organism evidence="2 3">
    <name type="scientific">Microbispora triticiradicis</name>
    <dbReference type="NCBI Taxonomy" id="2200763"/>
    <lineage>
        <taxon>Bacteria</taxon>
        <taxon>Bacillati</taxon>
        <taxon>Actinomycetota</taxon>
        <taxon>Actinomycetes</taxon>
        <taxon>Streptosporangiales</taxon>
        <taxon>Streptosporangiaceae</taxon>
        <taxon>Microbispora</taxon>
    </lineage>
</organism>
<dbReference type="Proteomes" id="UP000262538">
    <property type="component" value="Unassembled WGS sequence"/>
</dbReference>
<keyword evidence="1" id="KW-0472">Membrane</keyword>
<feature type="transmembrane region" description="Helical" evidence="1">
    <location>
        <begin position="134"/>
        <end position="153"/>
    </location>
</feature>
<proteinExistence type="predicted"/>
<evidence type="ECO:0000313" key="3">
    <source>
        <dbReference type="Proteomes" id="UP000262538"/>
    </source>
</evidence>
<gene>
    <name evidence="2" type="ORF">DI270_018260</name>
</gene>
<evidence type="ECO:0008006" key="4">
    <source>
        <dbReference type="Google" id="ProtNLM"/>
    </source>
</evidence>
<feature type="transmembrane region" description="Helical" evidence="1">
    <location>
        <begin position="57"/>
        <end position="81"/>
    </location>
</feature>
<keyword evidence="3" id="KW-1185">Reference proteome</keyword>
<comment type="caution">
    <text evidence="2">The sequence shown here is derived from an EMBL/GenBank/DDBJ whole genome shotgun (WGS) entry which is preliminary data.</text>
</comment>
<feature type="transmembrane region" description="Helical" evidence="1">
    <location>
        <begin position="88"/>
        <end position="106"/>
    </location>
</feature>
<sequence length="163" mass="17351">MIEKDRARRRAWPWTALAVLLSAVPSLLMVMTARGGIDYLPLVSLAWRLIGVDARHLLALDLLVVGVLPLLALSAAGFSWLRWQAGMVGAALLGVMAVVNLVVFVGECPWPFTPAEVSAGSQPDYISSGPANPWAPPLLATIACAAAALALSVGSRRVRTRRM</sequence>
<accession>A0ABX9LI02</accession>
<evidence type="ECO:0000256" key="1">
    <source>
        <dbReference type="SAM" id="Phobius"/>
    </source>
</evidence>
<dbReference type="EMBL" id="QFZU02000076">
    <property type="protein sequence ID" value="RGA03594.1"/>
    <property type="molecule type" value="Genomic_DNA"/>
</dbReference>
<dbReference type="RefSeq" id="WP_111701103.1">
    <property type="nucleotide sequence ID" value="NZ_QFZU02000076.1"/>
</dbReference>
<name>A0ABX9LI02_9ACTN</name>
<reference evidence="2 3" key="1">
    <citation type="submission" date="2018-08" db="EMBL/GenBank/DDBJ databases">
        <title>Microbispora. triticiradicis sp. nov., a novel actinomycete isolated from the root of wheat (Triticum aestivum L.)).</title>
        <authorList>
            <person name="Han C."/>
        </authorList>
    </citation>
    <scope>NUCLEOTIDE SEQUENCE [LARGE SCALE GENOMIC DNA]</scope>
    <source>
        <strain evidence="2 3">NEAU-HRDPA2-9</strain>
    </source>
</reference>
<evidence type="ECO:0000313" key="2">
    <source>
        <dbReference type="EMBL" id="RGA03594.1"/>
    </source>
</evidence>
<keyword evidence="1" id="KW-1133">Transmembrane helix</keyword>
<keyword evidence="1" id="KW-0812">Transmembrane</keyword>
<feature type="transmembrane region" description="Helical" evidence="1">
    <location>
        <begin position="12"/>
        <end position="37"/>
    </location>
</feature>